<dbReference type="EMBL" id="KL367819">
    <property type="protein sequence ID" value="KFD59582.1"/>
    <property type="molecule type" value="Genomic_DNA"/>
</dbReference>
<name>A0A085MQT6_9BILA</name>
<evidence type="ECO:0000256" key="1">
    <source>
        <dbReference type="SAM" id="MobiDB-lite"/>
    </source>
</evidence>
<sequence length="188" mass="21056">MNPQAVGCHTPSSDVSLRWVTSAKLFDRSRPWSARWDSKEPTVLLEEIKDSDGQPCDSLSQRGRPRTNSTLAPARRKCFHRFLMSRKRRRQSCELSAQSRPPVRDIGFKVFFKSSASLRSIVKNDKIRLSPEEKPGVLDEVTCSYSASYIGKAAALISTISLVQPAEVGLTVLRQSVVAFTFSILPMR</sequence>
<evidence type="ECO:0000313" key="2">
    <source>
        <dbReference type="EMBL" id="KFD47907.1"/>
    </source>
</evidence>
<proteinExistence type="predicted"/>
<protein>
    <submittedName>
        <fullName evidence="3">Uncharacterized protein</fullName>
    </submittedName>
</protein>
<feature type="region of interest" description="Disordered" evidence="1">
    <location>
        <begin position="51"/>
        <end position="70"/>
    </location>
</feature>
<reference evidence="3 4" key="1">
    <citation type="journal article" date="2014" name="Nat. Genet.">
        <title>Genome and transcriptome of the porcine whipworm Trichuris suis.</title>
        <authorList>
            <person name="Jex A.R."/>
            <person name="Nejsum P."/>
            <person name="Schwarz E.M."/>
            <person name="Hu L."/>
            <person name="Young N.D."/>
            <person name="Hall R.S."/>
            <person name="Korhonen P.K."/>
            <person name="Liao S."/>
            <person name="Thamsborg S."/>
            <person name="Xia J."/>
            <person name="Xu P."/>
            <person name="Wang S."/>
            <person name="Scheerlinck J.P."/>
            <person name="Hofmann A."/>
            <person name="Sternberg P.W."/>
            <person name="Wang J."/>
            <person name="Gasser R.B."/>
        </authorList>
    </citation>
    <scope>NUCLEOTIDE SEQUENCE [LARGE SCALE GENOMIC DNA]</scope>
    <source>
        <strain evidence="3">DCEP-RM93F</strain>
        <strain evidence="2">DCEP-RM93M</strain>
    </source>
</reference>
<keyword evidence="4" id="KW-1185">Reference proteome</keyword>
<dbReference type="EMBL" id="KL363310">
    <property type="protein sequence ID" value="KFD47907.1"/>
    <property type="molecule type" value="Genomic_DNA"/>
</dbReference>
<evidence type="ECO:0000313" key="4">
    <source>
        <dbReference type="Proteomes" id="UP000030764"/>
    </source>
</evidence>
<dbReference type="Proteomes" id="UP000030764">
    <property type="component" value="Unassembled WGS sequence"/>
</dbReference>
<dbReference type="Proteomes" id="UP000030758">
    <property type="component" value="Unassembled WGS sequence"/>
</dbReference>
<accession>A0A085MQT6</accession>
<dbReference type="AlphaFoldDB" id="A0A085MQT6"/>
<organism evidence="3">
    <name type="scientific">Trichuris suis</name>
    <name type="common">pig whipworm</name>
    <dbReference type="NCBI Taxonomy" id="68888"/>
    <lineage>
        <taxon>Eukaryota</taxon>
        <taxon>Metazoa</taxon>
        <taxon>Ecdysozoa</taxon>
        <taxon>Nematoda</taxon>
        <taxon>Enoplea</taxon>
        <taxon>Dorylaimia</taxon>
        <taxon>Trichinellida</taxon>
        <taxon>Trichuridae</taxon>
        <taxon>Trichuris</taxon>
    </lineage>
</organism>
<gene>
    <name evidence="2" type="ORF">M513_11198</name>
    <name evidence="3" type="ORF">M514_11198</name>
</gene>
<feature type="compositionally biased region" description="Polar residues" evidence="1">
    <location>
        <begin position="57"/>
        <end position="70"/>
    </location>
</feature>
<evidence type="ECO:0000313" key="3">
    <source>
        <dbReference type="EMBL" id="KFD59582.1"/>
    </source>
</evidence>